<feature type="region of interest" description="Disordered" evidence="1">
    <location>
        <begin position="354"/>
        <end position="380"/>
    </location>
</feature>
<organism evidence="2 3">
    <name type="scientific">Pelagovum pacificum</name>
    <dbReference type="NCBI Taxonomy" id="2588711"/>
    <lineage>
        <taxon>Bacteria</taxon>
        <taxon>Pseudomonadati</taxon>
        <taxon>Pseudomonadota</taxon>
        <taxon>Alphaproteobacteria</taxon>
        <taxon>Rhodobacterales</taxon>
        <taxon>Paracoccaceae</taxon>
        <taxon>Pelagovum</taxon>
    </lineage>
</organism>
<dbReference type="EMBL" id="VFFF01000001">
    <property type="protein sequence ID" value="TNY32374.1"/>
    <property type="molecule type" value="Genomic_DNA"/>
</dbReference>
<dbReference type="RefSeq" id="WP_140193052.1">
    <property type="nucleotide sequence ID" value="NZ_CP065915.1"/>
</dbReference>
<dbReference type="SUPFAM" id="SSF52540">
    <property type="entry name" value="P-loop containing nucleoside triphosphate hydrolases"/>
    <property type="match status" value="1"/>
</dbReference>
<feature type="compositionally biased region" description="Basic and acidic residues" evidence="1">
    <location>
        <begin position="354"/>
        <end position="368"/>
    </location>
</feature>
<evidence type="ECO:0000256" key="1">
    <source>
        <dbReference type="SAM" id="MobiDB-lite"/>
    </source>
</evidence>
<feature type="compositionally biased region" description="Polar residues" evidence="1">
    <location>
        <begin position="369"/>
        <end position="380"/>
    </location>
</feature>
<dbReference type="AlphaFoldDB" id="A0A5C5GDX3"/>
<keyword evidence="3" id="KW-1185">Reference proteome</keyword>
<sequence>MSRQLLNSTSMPTVFMGESLLSVNGHQLNRDRRYVVKGLLMAGQVSMLCGAPNTGKSAVIAAVAAHVAKGRDFAGYRTCRAAVLYVAAEDPNGIADRAHPYLNAGLNAASPFNIFPLPINLCSDRQIDHFVGELIAYQTAANCDRLLTVIDTLNLCIGEGDENSARDMGRAIGNAQRVARETGAHVMIIHHTAGHDGNRPRGSTAMEGNVDTLLTLHRADEQQPKGVVFIAQRKQRSVKKGEPVAFRIQAFDGGIDSEGDRLTVPMAVPFEPKSSLAAQTKRKQTKPSQADERLSDLRRVLDDLATSRPNEWFDATTIRDNTGTPFNSLRDNTESLGRIVRKFLQTLLESGEIEKNEDGHFRVAKRETPNSAPDASPTIH</sequence>
<accession>A0A5C5GDX3</accession>
<reference evidence="2 3" key="1">
    <citation type="submission" date="2019-06" db="EMBL/GenBank/DDBJ databases">
        <title>Genome of new Rhodobacteraceae sp. SM1903.</title>
        <authorList>
            <person name="Ren X."/>
        </authorList>
    </citation>
    <scope>NUCLEOTIDE SEQUENCE [LARGE SCALE GENOMIC DNA]</scope>
    <source>
        <strain evidence="2 3">SM1903</strain>
    </source>
</reference>
<dbReference type="Gene3D" id="3.40.50.300">
    <property type="entry name" value="P-loop containing nucleotide triphosphate hydrolases"/>
    <property type="match status" value="1"/>
</dbReference>
<evidence type="ECO:0000313" key="2">
    <source>
        <dbReference type="EMBL" id="TNY32374.1"/>
    </source>
</evidence>
<name>A0A5C5GDX3_9RHOB</name>
<dbReference type="InterPro" id="IPR027417">
    <property type="entry name" value="P-loop_NTPase"/>
</dbReference>
<dbReference type="OrthoDB" id="1496333at2"/>
<comment type="caution">
    <text evidence="2">The sequence shown here is derived from an EMBL/GenBank/DDBJ whole genome shotgun (WGS) entry which is preliminary data.</text>
</comment>
<dbReference type="Pfam" id="PF13481">
    <property type="entry name" value="AAA_25"/>
    <property type="match status" value="1"/>
</dbReference>
<proteinExistence type="predicted"/>
<dbReference type="Proteomes" id="UP000314011">
    <property type="component" value="Unassembled WGS sequence"/>
</dbReference>
<evidence type="ECO:0008006" key="4">
    <source>
        <dbReference type="Google" id="ProtNLM"/>
    </source>
</evidence>
<evidence type="ECO:0000313" key="3">
    <source>
        <dbReference type="Proteomes" id="UP000314011"/>
    </source>
</evidence>
<protein>
    <recommendedName>
        <fullName evidence="4">AAA family ATPase</fullName>
    </recommendedName>
</protein>
<gene>
    <name evidence="2" type="ORF">FHY64_03520</name>
</gene>